<evidence type="ECO:0000256" key="13">
    <source>
        <dbReference type="ARBA" id="ARBA00042730"/>
    </source>
</evidence>
<evidence type="ECO:0000256" key="2">
    <source>
        <dbReference type="ARBA" id="ARBA00005851"/>
    </source>
</evidence>
<keyword evidence="4" id="KW-0964">Secreted</keyword>
<dbReference type="EMBL" id="JAUNZN010000013">
    <property type="protein sequence ID" value="KAK4813066.1"/>
    <property type="molecule type" value="Genomic_DNA"/>
</dbReference>
<sequence length="144" mass="16255">MPKFIVNTNISKDEVPESFTGELTQQLSKAMGKPAQVSIQIPSWIFKTFPNMAKENNIPFFFFQQYLAIQISPDQLMSFGGSTDPCAMCFLYSIGKIGEQENKVYSKLLCDLLNKQLKIPSDRIYVSFFEISAGNVGWNNTTFA</sequence>
<evidence type="ECO:0000256" key="4">
    <source>
        <dbReference type="ARBA" id="ARBA00022525"/>
    </source>
</evidence>
<keyword evidence="15" id="KW-1185">Reference proteome</keyword>
<comment type="catalytic activity">
    <reaction evidence="6">
        <text>3-phenylpyruvate = enol-phenylpyruvate</text>
        <dbReference type="Rhea" id="RHEA:17097"/>
        <dbReference type="ChEBI" id="CHEBI:16815"/>
        <dbReference type="ChEBI" id="CHEBI:18005"/>
        <dbReference type="EC" id="5.3.2.1"/>
    </reaction>
</comment>
<evidence type="ECO:0000313" key="14">
    <source>
        <dbReference type="EMBL" id="KAK4813066.1"/>
    </source>
</evidence>
<comment type="subcellular location">
    <subcellularLocation>
        <location evidence="1">Secreted</location>
    </subcellularLocation>
</comment>
<dbReference type="GO" id="GO:0050178">
    <property type="term" value="F:phenylpyruvate tautomerase activity"/>
    <property type="evidence" value="ECO:0007669"/>
    <property type="project" value="UniProtKB-EC"/>
</dbReference>
<dbReference type="InterPro" id="IPR019829">
    <property type="entry name" value="Macrophage_inhib_fac_CS"/>
</dbReference>
<organism evidence="14 15">
    <name type="scientific">Mycteria americana</name>
    <name type="common">Wood stork</name>
    <dbReference type="NCBI Taxonomy" id="33587"/>
    <lineage>
        <taxon>Eukaryota</taxon>
        <taxon>Metazoa</taxon>
        <taxon>Chordata</taxon>
        <taxon>Craniata</taxon>
        <taxon>Vertebrata</taxon>
        <taxon>Euteleostomi</taxon>
        <taxon>Archelosauria</taxon>
        <taxon>Archosauria</taxon>
        <taxon>Dinosauria</taxon>
        <taxon>Saurischia</taxon>
        <taxon>Theropoda</taxon>
        <taxon>Coelurosauria</taxon>
        <taxon>Aves</taxon>
        <taxon>Neognathae</taxon>
        <taxon>Neoaves</taxon>
        <taxon>Aequornithes</taxon>
        <taxon>Ciconiiformes</taxon>
        <taxon>Ciconiidae</taxon>
        <taxon>Mycteria</taxon>
    </lineage>
</organism>
<evidence type="ECO:0000256" key="9">
    <source>
        <dbReference type="ARBA" id="ARBA00039086"/>
    </source>
</evidence>
<dbReference type="InterPro" id="IPR001398">
    <property type="entry name" value="Macrophage_inhib_fac"/>
</dbReference>
<dbReference type="GO" id="GO:0005125">
    <property type="term" value="F:cytokine activity"/>
    <property type="evidence" value="ECO:0007669"/>
    <property type="project" value="UniProtKB-KW"/>
</dbReference>
<name>A0AAN7NK30_MYCAM</name>
<protein>
    <recommendedName>
        <fullName evidence="10">Macrophage migration inhibitory factor</fullName>
        <ecNumber evidence="9">5.3.2.1</ecNumber>
        <ecNumber evidence="8">5.3.3.12</ecNumber>
    </recommendedName>
    <alternativeName>
        <fullName evidence="13">L-dopachrome isomerase</fullName>
    </alternativeName>
    <alternativeName>
        <fullName evidence="11">L-dopachrome tautomerase</fullName>
    </alternativeName>
    <alternativeName>
        <fullName evidence="12">Phenylpyruvate tautomerase</fullName>
    </alternativeName>
</protein>
<dbReference type="Gene3D" id="3.30.429.10">
    <property type="entry name" value="Macrophage Migration Inhibitory Factor"/>
    <property type="match status" value="1"/>
</dbReference>
<comment type="similarity">
    <text evidence="2">Belongs to the MIF family.</text>
</comment>
<dbReference type="InterPro" id="IPR014347">
    <property type="entry name" value="Tautomerase/MIF_sf"/>
</dbReference>
<keyword evidence="5" id="KW-0413">Isomerase</keyword>
<dbReference type="SUPFAM" id="SSF55331">
    <property type="entry name" value="Tautomerase/MIF"/>
    <property type="match status" value="2"/>
</dbReference>
<evidence type="ECO:0000256" key="1">
    <source>
        <dbReference type="ARBA" id="ARBA00004613"/>
    </source>
</evidence>
<dbReference type="EC" id="5.3.2.1" evidence="9"/>
<evidence type="ECO:0000256" key="3">
    <source>
        <dbReference type="ARBA" id="ARBA00022514"/>
    </source>
</evidence>
<dbReference type="Proteomes" id="UP001333110">
    <property type="component" value="Unassembled WGS sequence"/>
</dbReference>
<evidence type="ECO:0000256" key="5">
    <source>
        <dbReference type="ARBA" id="ARBA00023235"/>
    </source>
</evidence>
<dbReference type="PANTHER" id="PTHR11954">
    <property type="entry name" value="D-DOPACHROME DECARBOXYLASE"/>
    <property type="match status" value="1"/>
</dbReference>
<dbReference type="GO" id="GO:0005615">
    <property type="term" value="C:extracellular space"/>
    <property type="evidence" value="ECO:0007669"/>
    <property type="project" value="UniProtKB-KW"/>
</dbReference>
<evidence type="ECO:0000313" key="15">
    <source>
        <dbReference type="Proteomes" id="UP001333110"/>
    </source>
</evidence>
<evidence type="ECO:0000256" key="8">
    <source>
        <dbReference type="ARBA" id="ARBA00038932"/>
    </source>
</evidence>
<evidence type="ECO:0000256" key="10">
    <source>
        <dbReference type="ARBA" id="ARBA00039619"/>
    </source>
</evidence>
<dbReference type="GO" id="GO:0004167">
    <property type="term" value="F:dopachrome isomerase activity"/>
    <property type="evidence" value="ECO:0007669"/>
    <property type="project" value="UniProtKB-EC"/>
</dbReference>
<dbReference type="PROSITE" id="PS01158">
    <property type="entry name" value="MIF"/>
    <property type="match status" value="1"/>
</dbReference>
<proteinExistence type="inferred from homology"/>
<reference evidence="14 15" key="1">
    <citation type="journal article" date="2023" name="J. Hered.">
        <title>Chromosome-level genome of the wood stork (Mycteria americana) provides insight into avian chromosome evolution.</title>
        <authorList>
            <person name="Flamio R. Jr."/>
            <person name="Ramstad K.M."/>
        </authorList>
    </citation>
    <scope>NUCLEOTIDE SEQUENCE [LARGE SCALE GENOMIC DNA]</scope>
    <source>
        <strain evidence="14">JAX WOST 10</strain>
    </source>
</reference>
<dbReference type="PANTHER" id="PTHR11954:SF6">
    <property type="entry name" value="MACROPHAGE MIGRATION INHIBITORY FACTOR"/>
    <property type="match status" value="1"/>
</dbReference>
<evidence type="ECO:0000256" key="7">
    <source>
        <dbReference type="ARBA" id="ARBA00036823"/>
    </source>
</evidence>
<dbReference type="EC" id="5.3.3.12" evidence="8"/>
<evidence type="ECO:0000256" key="12">
    <source>
        <dbReference type="ARBA" id="ARBA00041912"/>
    </source>
</evidence>
<dbReference type="Pfam" id="PF01187">
    <property type="entry name" value="MIF"/>
    <property type="match status" value="2"/>
</dbReference>
<gene>
    <name evidence="14" type="ORF">QYF61_007568</name>
</gene>
<evidence type="ECO:0000256" key="11">
    <source>
        <dbReference type="ARBA" id="ARBA00041631"/>
    </source>
</evidence>
<keyword evidence="3" id="KW-0202">Cytokine</keyword>
<comment type="catalytic activity">
    <reaction evidence="7">
        <text>L-dopachrome = 5,6-dihydroxyindole-2-carboxylate</text>
        <dbReference type="Rhea" id="RHEA:13041"/>
        <dbReference type="ChEBI" id="CHEBI:16875"/>
        <dbReference type="ChEBI" id="CHEBI:57509"/>
        <dbReference type="EC" id="5.3.3.12"/>
    </reaction>
</comment>
<accession>A0AAN7NK30</accession>
<dbReference type="AlphaFoldDB" id="A0AAN7NK30"/>
<comment type="caution">
    <text evidence="14">The sequence shown here is derived from an EMBL/GenBank/DDBJ whole genome shotgun (WGS) entry which is preliminary data.</text>
</comment>
<evidence type="ECO:0000256" key="6">
    <source>
        <dbReference type="ARBA" id="ARBA00036735"/>
    </source>
</evidence>